<protein>
    <submittedName>
        <fullName evidence="10">Zgc:101783</fullName>
    </submittedName>
</protein>
<dbReference type="InterPro" id="IPR039475">
    <property type="entry name" value="ILEI_FAM3C"/>
</dbReference>
<dbReference type="Ensembl" id="ENSCCRT00010106041.1">
    <property type="protein sequence ID" value="ENSCCRP00010095592.1"/>
    <property type="gene ID" value="ENSCCRG00010041853.1"/>
</dbReference>
<keyword evidence="6" id="KW-1015">Disulfide bond</keyword>
<keyword evidence="8" id="KW-0472">Membrane</keyword>
<evidence type="ECO:0000256" key="8">
    <source>
        <dbReference type="SAM" id="Phobius"/>
    </source>
</evidence>
<dbReference type="Pfam" id="PF15711">
    <property type="entry name" value="ILEI"/>
    <property type="match status" value="1"/>
</dbReference>
<feature type="transmembrane region" description="Helical" evidence="8">
    <location>
        <begin position="21"/>
        <end position="42"/>
    </location>
</feature>
<comment type="subcellular location">
    <subcellularLocation>
        <location evidence="1">Secreted</location>
    </subcellularLocation>
</comment>
<keyword evidence="11" id="KW-1185">Reference proteome</keyword>
<keyword evidence="5 7" id="KW-0430">Lectin</keyword>
<dbReference type="AlphaFoldDB" id="A0A8C1NQ93"/>
<dbReference type="PANTHER" id="PTHR14592">
    <property type="entry name" value="UNCHARACTERIZED FAM3"/>
    <property type="match status" value="1"/>
</dbReference>
<evidence type="ECO:0000313" key="10">
    <source>
        <dbReference type="Ensembl" id="ENSCCRP00010095592.1"/>
    </source>
</evidence>
<dbReference type="PROSITE" id="PS52031">
    <property type="entry name" value="GG_LECTIN"/>
    <property type="match status" value="1"/>
</dbReference>
<reference evidence="10" key="1">
    <citation type="submission" date="2025-08" db="UniProtKB">
        <authorList>
            <consortium name="Ensembl"/>
        </authorList>
    </citation>
    <scope>IDENTIFICATION</scope>
</reference>
<accession>A0A8C1NQ93</accession>
<evidence type="ECO:0000256" key="4">
    <source>
        <dbReference type="ARBA" id="ARBA00022729"/>
    </source>
</evidence>
<organism evidence="10 11">
    <name type="scientific">Cyprinus carpio</name>
    <name type="common">Common carp</name>
    <dbReference type="NCBI Taxonomy" id="7962"/>
    <lineage>
        <taxon>Eukaryota</taxon>
        <taxon>Metazoa</taxon>
        <taxon>Chordata</taxon>
        <taxon>Craniata</taxon>
        <taxon>Vertebrata</taxon>
        <taxon>Euteleostomi</taxon>
        <taxon>Actinopterygii</taxon>
        <taxon>Neopterygii</taxon>
        <taxon>Teleostei</taxon>
        <taxon>Ostariophysi</taxon>
        <taxon>Cypriniformes</taxon>
        <taxon>Cyprinidae</taxon>
        <taxon>Cyprininae</taxon>
        <taxon>Cyprinus</taxon>
    </lineage>
</organism>
<dbReference type="GO" id="GO:0005576">
    <property type="term" value="C:extracellular region"/>
    <property type="evidence" value="ECO:0007669"/>
    <property type="project" value="UniProtKB-SubCell"/>
</dbReference>
<evidence type="ECO:0000256" key="6">
    <source>
        <dbReference type="ARBA" id="ARBA00023157"/>
    </source>
</evidence>
<dbReference type="GO" id="GO:0030246">
    <property type="term" value="F:carbohydrate binding"/>
    <property type="evidence" value="ECO:0007669"/>
    <property type="project" value="UniProtKB-UniRule"/>
</dbReference>
<feature type="domain" description="ILEI/PANDER" evidence="9">
    <location>
        <begin position="125"/>
        <end position="210"/>
    </location>
</feature>
<keyword evidence="8" id="KW-0812">Transmembrane</keyword>
<evidence type="ECO:0000259" key="9">
    <source>
        <dbReference type="Pfam" id="PF15711"/>
    </source>
</evidence>
<keyword evidence="4" id="KW-0732">Signal</keyword>
<name>A0A8C1NQ93_CYPCA</name>
<keyword evidence="3" id="KW-0964">Secreted</keyword>
<reference evidence="10" key="2">
    <citation type="submission" date="2025-09" db="UniProtKB">
        <authorList>
            <consortium name="Ensembl"/>
        </authorList>
    </citation>
    <scope>IDENTIFICATION</scope>
</reference>
<evidence type="ECO:0000256" key="1">
    <source>
        <dbReference type="ARBA" id="ARBA00004613"/>
    </source>
</evidence>
<evidence type="ECO:0000313" key="11">
    <source>
        <dbReference type="Proteomes" id="UP000694427"/>
    </source>
</evidence>
<dbReference type="InterPro" id="IPR039477">
    <property type="entry name" value="ILEI/PANDER_dom"/>
</dbReference>
<proteinExistence type="inferred from homology"/>
<dbReference type="InterPro" id="IPR039220">
    <property type="entry name" value="FAM3"/>
</dbReference>
<dbReference type="CDD" id="cd13940">
    <property type="entry name" value="ILEI_FAM3C"/>
    <property type="match status" value="1"/>
</dbReference>
<dbReference type="Proteomes" id="UP000694427">
    <property type="component" value="Unplaced"/>
</dbReference>
<evidence type="ECO:0000256" key="2">
    <source>
        <dbReference type="ARBA" id="ARBA00010905"/>
    </source>
</evidence>
<sequence>MIYIRRVGPLVLHKRQRDKKKFRFVFMVAALIISISLVLRLLQTNPELTLSNLVGRSVGGAASFQLKTDNHKDDGPKGKCGLAKPCPGNDYTFKIYSGATNIIGPQICFEGKMIIEKDTRGNRPGINIAVVNEKTGEHVSTGSFNMWNGKVEELIEFLKSIEDGSLVLIATFDDPATKLNDEARTLIAELGSSYISQLKFRDNWLFVGGKKTITQVTFEQVMPFLNSPIYVLRYENTFKIHQFLSLFCLFQHIKNDRETNKYESWPEMIEMEGCIPRID</sequence>
<comment type="similarity">
    <text evidence="2">Belongs to the FAM3 family.</text>
</comment>
<evidence type="ECO:0000256" key="7">
    <source>
        <dbReference type="PROSITE-ProRule" id="PRU01375"/>
    </source>
</evidence>
<evidence type="ECO:0000256" key="5">
    <source>
        <dbReference type="ARBA" id="ARBA00022734"/>
    </source>
</evidence>
<evidence type="ECO:0000256" key="3">
    <source>
        <dbReference type="ARBA" id="ARBA00022525"/>
    </source>
</evidence>
<keyword evidence="8" id="KW-1133">Transmembrane helix</keyword>